<feature type="region of interest" description="Disordered" evidence="1">
    <location>
        <begin position="65"/>
        <end position="123"/>
    </location>
</feature>
<evidence type="ECO:0000313" key="2">
    <source>
        <dbReference type="EMBL" id="CAI6332071.1"/>
    </source>
</evidence>
<feature type="compositionally biased region" description="Low complexity" evidence="1">
    <location>
        <begin position="65"/>
        <end position="79"/>
    </location>
</feature>
<dbReference type="AlphaFoldDB" id="A0A9W4UBR8"/>
<accession>A0A9W4UBR8</accession>
<keyword evidence="3" id="KW-1185">Reference proteome</keyword>
<gene>
    <name evidence="2" type="ORF">PDIGIT_LOCUS5100</name>
</gene>
<organism evidence="2 3">
    <name type="scientific">Periconia digitata</name>
    <dbReference type="NCBI Taxonomy" id="1303443"/>
    <lineage>
        <taxon>Eukaryota</taxon>
        <taxon>Fungi</taxon>
        <taxon>Dikarya</taxon>
        <taxon>Ascomycota</taxon>
        <taxon>Pezizomycotina</taxon>
        <taxon>Dothideomycetes</taxon>
        <taxon>Pleosporomycetidae</taxon>
        <taxon>Pleosporales</taxon>
        <taxon>Massarineae</taxon>
        <taxon>Periconiaceae</taxon>
        <taxon>Periconia</taxon>
    </lineage>
</organism>
<evidence type="ECO:0000256" key="1">
    <source>
        <dbReference type="SAM" id="MobiDB-lite"/>
    </source>
</evidence>
<sequence length="360" mass="37558">MLFSTKTVLSTLAVAGNVAASNLHHGHAQFHAKRDIEKREDYSNVDWKVALKDVDWNTVKYDGSAPAATQAPSSQPEAQVASNPKPTSSAAPVYAPAPAKSSSKAPAASSSSAPSKPDTPSVGDVVGDVIGDFTDAISTAVSAFSKLEVIGNTGLNAKTQGENIWIGSDGKYKMTFTNDDSKDMAVVCWEGEGLWVTKKTPQIFVALKGGKSVTLSIPYGMSGGCAAGTSTSNNWYGLINESILEFTAKDGAMGCFDVSREINQQGIVMTAKGSQCTSGLVGGQLSCVFLCVDKTTQRCEAAKSYGISLGAATEGSCMMGNDPHDDGASGGCQFGTDGEHIQVTVSSSRNWPPYQGELHT</sequence>
<reference evidence="2" key="1">
    <citation type="submission" date="2023-01" db="EMBL/GenBank/DDBJ databases">
        <authorList>
            <person name="Van Ghelder C."/>
            <person name="Rancurel C."/>
        </authorList>
    </citation>
    <scope>NUCLEOTIDE SEQUENCE</scope>
    <source>
        <strain evidence="2">CNCM I-4278</strain>
    </source>
</reference>
<feature type="compositionally biased region" description="Low complexity" evidence="1">
    <location>
        <begin position="88"/>
        <end position="123"/>
    </location>
</feature>
<dbReference type="Proteomes" id="UP001152607">
    <property type="component" value="Unassembled WGS sequence"/>
</dbReference>
<proteinExistence type="predicted"/>
<comment type="caution">
    <text evidence="2">The sequence shown here is derived from an EMBL/GenBank/DDBJ whole genome shotgun (WGS) entry which is preliminary data.</text>
</comment>
<evidence type="ECO:0000313" key="3">
    <source>
        <dbReference type="Proteomes" id="UP001152607"/>
    </source>
</evidence>
<dbReference type="OrthoDB" id="5320938at2759"/>
<name>A0A9W4UBR8_9PLEO</name>
<protein>
    <submittedName>
        <fullName evidence="2">Uncharacterized protein</fullName>
    </submittedName>
</protein>
<dbReference type="EMBL" id="CAOQHR010000003">
    <property type="protein sequence ID" value="CAI6332071.1"/>
    <property type="molecule type" value="Genomic_DNA"/>
</dbReference>